<evidence type="ECO:0000259" key="8">
    <source>
        <dbReference type="PROSITE" id="PS51746"/>
    </source>
</evidence>
<dbReference type="Gene3D" id="3.60.40.10">
    <property type="entry name" value="PPM-type phosphatase domain"/>
    <property type="match status" value="1"/>
</dbReference>
<evidence type="ECO:0000313" key="10">
    <source>
        <dbReference type="Proteomes" id="UP000235897"/>
    </source>
</evidence>
<dbReference type="PROSITE" id="PS51746">
    <property type="entry name" value="PPM_2"/>
    <property type="match status" value="1"/>
</dbReference>
<evidence type="ECO:0000256" key="3">
    <source>
        <dbReference type="ARBA" id="ARBA00022777"/>
    </source>
</evidence>
<feature type="domain" description="Protein kinase" evidence="7">
    <location>
        <begin position="272"/>
        <end position="540"/>
    </location>
</feature>
<dbReference type="CDD" id="cd00143">
    <property type="entry name" value="PP2Cc"/>
    <property type="match status" value="1"/>
</dbReference>
<dbReference type="PROSITE" id="PS50011">
    <property type="entry name" value="PROTEIN_KINASE_DOM"/>
    <property type="match status" value="1"/>
</dbReference>
<evidence type="ECO:0000256" key="6">
    <source>
        <dbReference type="SAM" id="Phobius"/>
    </source>
</evidence>
<dbReference type="Proteomes" id="UP000235897">
    <property type="component" value="Unassembled WGS sequence"/>
</dbReference>
<organism evidence="9 10">
    <name type="scientific">Stutzerimonas stutzeri</name>
    <name type="common">Pseudomonas stutzeri</name>
    <dbReference type="NCBI Taxonomy" id="316"/>
    <lineage>
        <taxon>Bacteria</taxon>
        <taxon>Pseudomonadati</taxon>
        <taxon>Pseudomonadota</taxon>
        <taxon>Gammaproteobacteria</taxon>
        <taxon>Pseudomonadales</taxon>
        <taxon>Pseudomonadaceae</taxon>
        <taxon>Stutzerimonas</taxon>
    </lineage>
</organism>
<dbReference type="GO" id="GO:0004674">
    <property type="term" value="F:protein serine/threonine kinase activity"/>
    <property type="evidence" value="ECO:0007669"/>
    <property type="project" value="TreeGrafter"/>
</dbReference>
<feature type="region of interest" description="Disordered" evidence="5">
    <location>
        <begin position="1"/>
        <end position="30"/>
    </location>
</feature>
<keyword evidence="6" id="KW-0472">Membrane</keyword>
<dbReference type="RefSeq" id="WP_102845950.1">
    <property type="nucleotide sequence ID" value="NZ_JAMOIG010000003.1"/>
</dbReference>
<dbReference type="OrthoDB" id="9801841at2"/>
<reference evidence="9 10" key="1">
    <citation type="submission" date="2018-01" db="EMBL/GenBank/DDBJ databases">
        <title>Denitrification phenotypes of diverse strains of Pseudomonas stutzeri.</title>
        <authorList>
            <person name="Milligan D.A."/>
            <person name="Bergaust L."/>
            <person name="Bakken L.R."/>
            <person name="Frostegard A."/>
        </authorList>
    </citation>
    <scope>NUCLEOTIDE SEQUENCE [LARGE SCALE GENOMIC DNA]</scope>
    <source>
        <strain evidence="9 10">28a3</strain>
    </source>
</reference>
<dbReference type="SUPFAM" id="SSF56112">
    <property type="entry name" value="Protein kinase-like (PK-like)"/>
    <property type="match status" value="1"/>
</dbReference>
<dbReference type="PROSITE" id="PS00109">
    <property type="entry name" value="PROTEIN_KINASE_TYR"/>
    <property type="match status" value="1"/>
</dbReference>
<keyword evidence="6" id="KW-1133">Transmembrane helix</keyword>
<evidence type="ECO:0000256" key="2">
    <source>
        <dbReference type="ARBA" id="ARBA00022741"/>
    </source>
</evidence>
<keyword evidence="3 9" id="KW-0418">Kinase</keyword>
<protein>
    <submittedName>
        <fullName evidence="9">Protein kinase</fullName>
    </submittedName>
</protein>
<feature type="transmembrane region" description="Helical" evidence="6">
    <location>
        <begin position="553"/>
        <end position="571"/>
    </location>
</feature>
<dbReference type="Gene3D" id="1.10.510.10">
    <property type="entry name" value="Transferase(Phosphotransferase) domain 1"/>
    <property type="match status" value="1"/>
</dbReference>
<comment type="caution">
    <text evidence="9">The sequence shown here is derived from an EMBL/GenBank/DDBJ whole genome shotgun (WGS) entry which is preliminary data.</text>
</comment>
<sequence>MSTRLKVSVGQHTDKGVKETNQDFHGATIPNEPQLSSKGVALAVADGISSSAVSHIASESAVSGFFADYYCTSDAWSVKTSAQRVLMATNSWLHAQSQQSQYRYDKDRGYVCTFSALVIKSTTAHLFHAGDSRIYRVHGTALEQLTQDHRLWLGEDKSYLSRALGIHPQLDLDYRAESVDVGDTFILATDGVYEYISAASMIGAIAHHPDDLDAAARAIVEQALDQGSDDNLTVQILRIDALPLQQADELYQQLTELPFLPALEARARFDGYTIVRELHASSRSHVYLATDDDSGTPVIIKTPSMDLQQDVAYLERFLTEEWVARRINSAHVAQPCRQTRKRNFLYSVSEFIDGQTLTQWMIDHPRPDLETVRGIVEQIAKGLRAFHRLEMLHQDLRPENIMIDATGTVKIIDFGSTRVAGIMEIASPTERSELLGTAQYTAPEYFLGESGTPRSDMFSLAVITYQMLTGKLPYGVQVAQCRTRAAQNKLSYRPIRAHDRELPAWIDDVLRKALHPDPYKRYEDLSEFVFELRQPNQAFLNKARPPLMERNPVLFWKGVSLVLAVTVLILLTR</sequence>
<dbReference type="PANTHER" id="PTHR43289">
    <property type="entry name" value="MITOGEN-ACTIVATED PROTEIN KINASE KINASE KINASE 20-RELATED"/>
    <property type="match status" value="1"/>
</dbReference>
<dbReference type="InterPro" id="IPR036457">
    <property type="entry name" value="PPM-type-like_dom_sf"/>
</dbReference>
<dbReference type="InterPro" id="IPR000719">
    <property type="entry name" value="Prot_kinase_dom"/>
</dbReference>
<dbReference type="GO" id="GO:0005524">
    <property type="term" value="F:ATP binding"/>
    <property type="evidence" value="ECO:0007669"/>
    <property type="project" value="UniProtKB-KW"/>
</dbReference>
<accession>A0A2N8SZT0</accession>
<keyword evidence="2" id="KW-0547">Nucleotide-binding</keyword>
<feature type="domain" description="PPM-type phosphatase" evidence="8">
    <location>
        <begin position="8"/>
        <end position="239"/>
    </location>
</feature>
<proteinExistence type="predicted"/>
<evidence type="ECO:0000256" key="4">
    <source>
        <dbReference type="ARBA" id="ARBA00022840"/>
    </source>
</evidence>
<keyword evidence="1" id="KW-0808">Transferase</keyword>
<dbReference type="InterPro" id="IPR011009">
    <property type="entry name" value="Kinase-like_dom_sf"/>
</dbReference>
<evidence type="ECO:0000256" key="1">
    <source>
        <dbReference type="ARBA" id="ARBA00022679"/>
    </source>
</evidence>
<dbReference type="AlphaFoldDB" id="A0A2N8SZT0"/>
<dbReference type="InterPro" id="IPR001932">
    <property type="entry name" value="PPM-type_phosphatase-like_dom"/>
</dbReference>
<dbReference type="SMART" id="SM00331">
    <property type="entry name" value="PP2C_SIG"/>
    <property type="match status" value="1"/>
</dbReference>
<keyword evidence="6" id="KW-0812">Transmembrane</keyword>
<evidence type="ECO:0000259" key="7">
    <source>
        <dbReference type="PROSITE" id="PS50011"/>
    </source>
</evidence>
<dbReference type="Gene3D" id="3.30.200.20">
    <property type="entry name" value="Phosphorylase Kinase, domain 1"/>
    <property type="match status" value="1"/>
</dbReference>
<dbReference type="Pfam" id="PF00069">
    <property type="entry name" value="Pkinase"/>
    <property type="match status" value="1"/>
</dbReference>
<keyword evidence="4" id="KW-0067">ATP-binding</keyword>
<evidence type="ECO:0000313" key="9">
    <source>
        <dbReference type="EMBL" id="PNG08004.1"/>
    </source>
</evidence>
<dbReference type="EMBL" id="POUW01000001">
    <property type="protein sequence ID" value="PNG08004.1"/>
    <property type="molecule type" value="Genomic_DNA"/>
</dbReference>
<dbReference type="CDD" id="cd14014">
    <property type="entry name" value="STKc_PknB_like"/>
    <property type="match status" value="1"/>
</dbReference>
<dbReference type="Pfam" id="PF13672">
    <property type="entry name" value="PP2C_2"/>
    <property type="match status" value="1"/>
</dbReference>
<name>A0A2N8SZT0_STUST</name>
<gene>
    <name evidence="9" type="ORF">CXL00_02855</name>
</gene>
<feature type="compositionally biased region" description="Basic and acidic residues" evidence="5">
    <location>
        <begin position="12"/>
        <end position="22"/>
    </location>
</feature>
<dbReference type="InterPro" id="IPR008266">
    <property type="entry name" value="Tyr_kinase_AS"/>
</dbReference>
<dbReference type="SUPFAM" id="SSF81606">
    <property type="entry name" value="PP2C-like"/>
    <property type="match status" value="1"/>
</dbReference>
<dbReference type="SMART" id="SM00332">
    <property type="entry name" value="PP2Cc"/>
    <property type="match status" value="1"/>
</dbReference>
<evidence type="ECO:0000256" key="5">
    <source>
        <dbReference type="SAM" id="MobiDB-lite"/>
    </source>
</evidence>
<dbReference type="PANTHER" id="PTHR43289:SF6">
    <property type="entry name" value="SERINE_THREONINE-PROTEIN KINASE NEKL-3"/>
    <property type="match status" value="1"/>
</dbReference>